<dbReference type="InParanoid" id="A0A0C2ZJ49"/>
<evidence type="ECO:0000313" key="1">
    <source>
        <dbReference type="EMBL" id="KIM61603.1"/>
    </source>
</evidence>
<dbReference type="AlphaFoldDB" id="A0A0C2ZJ49"/>
<dbReference type="OrthoDB" id="2120038at2759"/>
<reference evidence="1 2" key="1">
    <citation type="submission" date="2014-04" db="EMBL/GenBank/DDBJ databases">
        <authorList>
            <consortium name="DOE Joint Genome Institute"/>
            <person name="Kuo A."/>
            <person name="Kohler A."/>
            <person name="Nagy L.G."/>
            <person name="Floudas D."/>
            <person name="Copeland A."/>
            <person name="Barry K.W."/>
            <person name="Cichocki N."/>
            <person name="Veneault-Fourrey C."/>
            <person name="LaButti K."/>
            <person name="Lindquist E.A."/>
            <person name="Lipzen A."/>
            <person name="Lundell T."/>
            <person name="Morin E."/>
            <person name="Murat C."/>
            <person name="Sun H."/>
            <person name="Tunlid A."/>
            <person name="Henrissat B."/>
            <person name="Grigoriev I.V."/>
            <person name="Hibbett D.S."/>
            <person name="Martin F."/>
            <person name="Nordberg H.P."/>
            <person name="Cantor M.N."/>
            <person name="Hua S.X."/>
        </authorList>
    </citation>
    <scope>NUCLEOTIDE SEQUENCE [LARGE SCALE GENOMIC DNA]</scope>
    <source>
        <strain evidence="1 2">Foug A</strain>
    </source>
</reference>
<organism evidence="1 2">
    <name type="scientific">Scleroderma citrinum Foug A</name>
    <dbReference type="NCBI Taxonomy" id="1036808"/>
    <lineage>
        <taxon>Eukaryota</taxon>
        <taxon>Fungi</taxon>
        <taxon>Dikarya</taxon>
        <taxon>Basidiomycota</taxon>
        <taxon>Agaricomycotina</taxon>
        <taxon>Agaricomycetes</taxon>
        <taxon>Agaricomycetidae</taxon>
        <taxon>Boletales</taxon>
        <taxon>Sclerodermatineae</taxon>
        <taxon>Sclerodermataceae</taxon>
        <taxon>Scleroderma</taxon>
    </lineage>
</organism>
<accession>A0A0C2ZJ49</accession>
<proteinExistence type="predicted"/>
<protein>
    <submittedName>
        <fullName evidence="1">Uncharacterized protein</fullName>
    </submittedName>
</protein>
<evidence type="ECO:0000313" key="2">
    <source>
        <dbReference type="Proteomes" id="UP000053989"/>
    </source>
</evidence>
<gene>
    <name evidence="1" type="ORF">SCLCIDRAFT_869553</name>
</gene>
<name>A0A0C2ZJ49_9AGAM</name>
<reference evidence="2" key="2">
    <citation type="submission" date="2015-01" db="EMBL/GenBank/DDBJ databases">
        <title>Evolutionary Origins and Diversification of the Mycorrhizal Mutualists.</title>
        <authorList>
            <consortium name="DOE Joint Genome Institute"/>
            <consortium name="Mycorrhizal Genomics Consortium"/>
            <person name="Kohler A."/>
            <person name="Kuo A."/>
            <person name="Nagy L.G."/>
            <person name="Floudas D."/>
            <person name="Copeland A."/>
            <person name="Barry K.W."/>
            <person name="Cichocki N."/>
            <person name="Veneault-Fourrey C."/>
            <person name="LaButti K."/>
            <person name="Lindquist E.A."/>
            <person name="Lipzen A."/>
            <person name="Lundell T."/>
            <person name="Morin E."/>
            <person name="Murat C."/>
            <person name="Riley R."/>
            <person name="Ohm R."/>
            <person name="Sun H."/>
            <person name="Tunlid A."/>
            <person name="Henrissat B."/>
            <person name="Grigoriev I.V."/>
            <person name="Hibbett D.S."/>
            <person name="Martin F."/>
        </authorList>
    </citation>
    <scope>NUCLEOTIDE SEQUENCE [LARGE SCALE GENOMIC DNA]</scope>
    <source>
        <strain evidence="2">Foug A</strain>
    </source>
</reference>
<dbReference type="STRING" id="1036808.A0A0C2ZJ49"/>
<dbReference type="Proteomes" id="UP000053989">
    <property type="component" value="Unassembled WGS sequence"/>
</dbReference>
<dbReference type="PANTHER" id="PTHR42100">
    <property type="entry name" value="OXIDOREDUCTASE 178 KDA SUBUNIT, PUTATIVE (AFU_ORTHOLOGUE AFUA_8G04320)-RELATED"/>
    <property type="match status" value="1"/>
</dbReference>
<dbReference type="PANTHER" id="PTHR42100:SF1">
    <property type="entry name" value="OXIDOREDUCTASE 178 KDA SUBUNIT, PUTATIVE (AFU_ORTHOLOGUE AFUA_8G04320)-RELATED"/>
    <property type="match status" value="1"/>
</dbReference>
<dbReference type="HOGENOM" id="CLU_122036_1_0_1"/>
<sequence>MALTRAVIPLCARNFNSGVSLQQRVASHSNRAHEDLDGTQTHAESGFFTPFWRNTLFLSLAAVGFYKWAPKSDEKAYLTKWLSHYSTPREVWTAINEQQLLRSQEVAVNNVLQTSAQRPSMVRYRYPQALEQSSPHLQPIGAATHVSYNEKHAE</sequence>
<dbReference type="EMBL" id="KN822050">
    <property type="protein sequence ID" value="KIM61603.1"/>
    <property type="molecule type" value="Genomic_DNA"/>
</dbReference>
<keyword evidence="2" id="KW-1185">Reference proteome</keyword>
<dbReference type="GO" id="GO:0005739">
    <property type="term" value="C:mitochondrion"/>
    <property type="evidence" value="ECO:0007669"/>
    <property type="project" value="InterPro"/>
</dbReference>
<dbReference type="InterPro" id="IPR034444">
    <property type="entry name" value="Nuo17.8"/>
</dbReference>